<reference evidence="3" key="2">
    <citation type="submission" date="2020-08" db="EMBL/GenBank/DDBJ databases">
        <authorList>
            <person name="Chen M."/>
            <person name="Teng W."/>
            <person name="Zhao L."/>
            <person name="Hu C."/>
            <person name="Zhou Y."/>
            <person name="Han B."/>
            <person name="Song L."/>
            <person name="Shu W."/>
        </authorList>
    </citation>
    <scope>NUCLEOTIDE SEQUENCE</scope>
    <source>
        <strain evidence="3">FACHB-1375</strain>
    </source>
</reference>
<dbReference type="CDD" id="cd09873">
    <property type="entry name" value="PIN_Pae0151-like"/>
    <property type="match status" value="1"/>
</dbReference>
<evidence type="ECO:0000259" key="2">
    <source>
        <dbReference type="Pfam" id="PF01850"/>
    </source>
</evidence>
<dbReference type="InterPro" id="IPR029060">
    <property type="entry name" value="PIN-like_dom_sf"/>
</dbReference>
<proteinExistence type="predicted"/>
<dbReference type="Proteomes" id="UP000641646">
    <property type="component" value="Unassembled WGS sequence"/>
</dbReference>
<evidence type="ECO:0000256" key="1">
    <source>
        <dbReference type="ARBA" id="ARBA00022842"/>
    </source>
</evidence>
<evidence type="ECO:0000313" key="3">
    <source>
        <dbReference type="EMBL" id="MBD2179647.1"/>
    </source>
</evidence>
<sequence length="142" mass="16363">MASTLVCVDASFIVRMLIYLTPDSPFDNLWNQWEESENIIVAPTLIYYEITNSFHRLAVAGQLLPEEADRLLQDALNLNITLYGDAELHRQALNLAAQMRLPASYDAHYLALAQQLKCEFWTVDKRLFNAVKSTFFWVHLVE</sequence>
<dbReference type="InterPro" id="IPR044153">
    <property type="entry name" value="PIN_Pae0151-like"/>
</dbReference>
<accession>A0A926ZF30</accession>
<dbReference type="PANTHER" id="PTHR35901">
    <property type="entry name" value="RIBONUCLEASE VAPC3"/>
    <property type="match status" value="1"/>
</dbReference>
<dbReference type="RefSeq" id="WP_190461032.1">
    <property type="nucleotide sequence ID" value="NZ_JACJPW010000001.1"/>
</dbReference>
<keyword evidence="4" id="KW-1185">Reference proteome</keyword>
<dbReference type="SUPFAM" id="SSF88723">
    <property type="entry name" value="PIN domain-like"/>
    <property type="match status" value="1"/>
</dbReference>
<dbReference type="PANTHER" id="PTHR35901:SF1">
    <property type="entry name" value="EXONUCLEASE VAPC9"/>
    <property type="match status" value="1"/>
</dbReference>
<feature type="domain" description="PIN" evidence="2">
    <location>
        <begin position="6"/>
        <end position="130"/>
    </location>
</feature>
<dbReference type="EMBL" id="JACJPW010000001">
    <property type="protein sequence ID" value="MBD2179647.1"/>
    <property type="molecule type" value="Genomic_DNA"/>
</dbReference>
<evidence type="ECO:0000313" key="4">
    <source>
        <dbReference type="Proteomes" id="UP000641646"/>
    </source>
</evidence>
<protein>
    <submittedName>
        <fullName evidence="3">Type II toxin-antitoxin system VapC family toxin</fullName>
    </submittedName>
</protein>
<gene>
    <name evidence="3" type="ORF">H6G03_00735</name>
</gene>
<comment type="caution">
    <text evidence="3">The sequence shown here is derived from an EMBL/GenBank/DDBJ whole genome shotgun (WGS) entry which is preliminary data.</text>
</comment>
<name>A0A926ZF30_9CYAN</name>
<dbReference type="AlphaFoldDB" id="A0A926ZF30"/>
<reference evidence="3" key="1">
    <citation type="journal article" date="2015" name="ISME J.">
        <title>Draft Genome Sequence of Streptomyces incarnatus NRRL8089, which Produces the Nucleoside Antibiotic Sinefungin.</title>
        <authorList>
            <person name="Oshima K."/>
            <person name="Hattori M."/>
            <person name="Shimizu H."/>
            <person name="Fukuda K."/>
            <person name="Nemoto M."/>
            <person name="Inagaki K."/>
            <person name="Tamura T."/>
        </authorList>
    </citation>
    <scope>NUCLEOTIDE SEQUENCE</scope>
    <source>
        <strain evidence="3">FACHB-1375</strain>
    </source>
</reference>
<dbReference type="Gene3D" id="3.40.50.1010">
    <property type="entry name" value="5'-nuclease"/>
    <property type="match status" value="1"/>
</dbReference>
<keyword evidence="1" id="KW-0460">Magnesium</keyword>
<dbReference type="InterPro" id="IPR002716">
    <property type="entry name" value="PIN_dom"/>
</dbReference>
<dbReference type="InterPro" id="IPR051619">
    <property type="entry name" value="TypeII_TA_RNase_PINc/VapC"/>
</dbReference>
<organism evidence="3 4">
    <name type="scientific">Aerosakkonema funiforme FACHB-1375</name>
    <dbReference type="NCBI Taxonomy" id="2949571"/>
    <lineage>
        <taxon>Bacteria</taxon>
        <taxon>Bacillati</taxon>
        <taxon>Cyanobacteriota</taxon>
        <taxon>Cyanophyceae</taxon>
        <taxon>Oscillatoriophycideae</taxon>
        <taxon>Aerosakkonematales</taxon>
        <taxon>Aerosakkonemataceae</taxon>
        <taxon>Aerosakkonema</taxon>
    </lineage>
</organism>
<dbReference type="Pfam" id="PF01850">
    <property type="entry name" value="PIN"/>
    <property type="match status" value="1"/>
</dbReference>